<comment type="caution">
    <text evidence="2">The sequence shown here is derived from an EMBL/GenBank/DDBJ whole genome shotgun (WGS) entry which is preliminary data.</text>
</comment>
<sequence length="270" mass="29526">MNSKLTSGAESMQVAWLVCKNIVTISSHVQRQALSILVLLAKHLYKSASSDVKSVVIPAMQHLNYSEPSSSRHGLASPPLGHLASSANSLLSQPAPPTLRDILGAYKLNGDGDRDMLIAMLNAKTAEDQRISALAALHRTMLDVYHLPSHSSHRHDYPMFSHPSPPPPLEVRSSRPAYQHVTPYPRPSYRASSPNSDHRRKRARASRSPPPSVADHRHHPMRRPEQDEFPPSPSSSSDSADYSPRSRGSMTITSLLSTSTNADGSADERA</sequence>
<feature type="region of interest" description="Disordered" evidence="1">
    <location>
        <begin position="150"/>
        <end position="270"/>
    </location>
</feature>
<gene>
    <name evidence="2" type="ORF">MYCIT1_LOCUS30326</name>
</gene>
<feature type="compositionally biased region" description="Low complexity" evidence="1">
    <location>
        <begin position="234"/>
        <end position="260"/>
    </location>
</feature>
<dbReference type="AlphaFoldDB" id="A0AAD2HPW2"/>
<dbReference type="Proteomes" id="UP001295794">
    <property type="component" value="Unassembled WGS sequence"/>
</dbReference>
<name>A0AAD2HPW2_9AGAR</name>
<accession>A0AAD2HPW2</accession>
<protein>
    <submittedName>
        <fullName evidence="2">Uncharacterized protein</fullName>
    </submittedName>
</protein>
<organism evidence="2 3">
    <name type="scientific">Mycena citricolor</name>
    <dbReference type="NCBI Taxonomy" id="2018698"/>
    <lineage>
        <taxon>Eukaryota</taxon>
        <taxon>Fungi</taxon>
        <taxon>Dikarya</taxon>
        <taxon>Basidiomycota</taxon>
        <taxon>Agaricomycotina</taxon>
        <taxon>Agaricomycetes</taxon>
        <taxon>Agaricomycetidae</taxon>
        <taxon>Agaricales</taxon>
        <taxon>Marasmiineae</taxon>
        <taxon>Mycenaceae</taxon>
        <taxon>Mycena</taxon>
    </lineage>
</organism>
<evidence type="ECO:0000313" key="2">
    <source>
        <dbReference type="EMBL" id="CAK5279951.1"/>
    </source>
</evidence>
<reference evidence="2" key="1">
    <citation type="submission" date="2023-11" db="EMBL/GenBank/DDBJ databases">
        <authorList>
            <person name="De Vega J J."/>
            <person name="De Vega J J."/>
        </authorList>
    </citation>
    <scope>NUCLEOTIDE SEQUENCE</scope>
</reference>
<proteinExistence type="predicted"/>
<evidence type="ECO:0000313" key="3">
    <source>
        <dbReference type="Proteomes" id="UP001295794"/>
    </source>
</evidence>
<keyword evidence="3" id="KW-1185">Reference proteome</keyword>
<evidence type="ECO:0000256" key="1">
    <source>
        <dbReference type="SAM" id="MobiDB-lite"/>
    </source>
</evidence>
<dbReference type="EMBL" id="CAVNYO010000440">
    <property type="protein sequence ID" value="CAK5279951.1"/>
    <property type="molecule type" value="Genomic_DNA"/>
</dbReference>